<evidence type="ECO:0000313" key="2">
    <source>
        <dbReference type="Proteomes" id="UP001497535"/>
    </source>
</evidence>
<reference evidence="1" key="1">
    <citation type="submission" date="2023-11" db="EMBL/GenBank/DDBJ databases">
        <authorList>
            <person name="Poullet M."/>
        </authorList>
    </citation>
    <scope>NUCLEOTIDE SEQUENCE</scope>
    <source>
        <strain evidence="1">E1834</strain>
    </source>
</reference>
<keyword evidence="2" id="KW-1185">Reference proteome</keyword>
<protein>
    <submittedName>
        <fullName evidence="1">Uncharacterized protein</fullName>
    </submittedName>
</protein>
<name>A0ACB0YHU0_MELEN</name>
<dbReference type="EMBL" id="CAVMJV010000012">
    <property type="protein sequence ID" value="CAK5047463.1"/>
    <property type="molecule type" value="Genomic_DNA"/>
</dbReference>
<organism evidence="1 2">
    <name type="scientific">Meloidogyne enterolobii</name>
    <name type="common">Root-knot nematode worm</name>
    <name type="synonym">Meloidogyne mayaguensis</name>
    <dbReference type="NCBI Taxonomy" id="390850"/>
    <lineage>
        <taxon>Eukaryota</taxon>
        <taxon>Metazoa</taxon>
        <taxon>Ecdysozoa</taxon>
        <taxon>Nematoda</taxon>
        <taxon>Chromadorea</taxon>
        <taxon>Rhabditida</taxon>
        <taxon>Tylenchina</taxon>
        <taxon>Tylenchomorpha</taxon>
        <taxon>Tylenchoidea</taxon>
        <taxon>Meloidogynidae</taxon>
        <taxon>Meloidogyninae</taxon>
        <taxon>Meloidogyne</taxon>
    </lineage>
</organism>
<comment type="caution">
    <text evidence="1">The sequence shown here is derived from an EMBL/GenBank/DDBJ whole genome shotgun (WGS) entry which is preliminary data.</text>
</comment>
<accession>A0ACB0YHU0</accession>
<proteinExistence type="predicted"/>
<gene>
    <name evidence="1" type="ORF">MENTE1834_LOCUS12429</name>
</gene>
<sequence>MKSKTLFSLIIYASFMVTTIETAEYNEEPTAPTEEPTTTPFPSCLNPIVNPDLPVTINLTQLSFGKGFLPNKSIEINGVVLAKPYLFVVNLFEDGVMYQTADVPLYFKPVFRRNPPYVIL</sequence>
<evidence type="ECO:0000313" key="1">
    <source>
        <dbReference type="EMBL" id="CAK5047463.1"/>
    </source>
</evidence>
<dbReference type="Proteomes" id="UP001497535">
    <property type="component" value="Unassembled WGS sequence"/>
</dbReference>